<dbReference type="GeneID" id="20822001"/>
<name>F8MSR6_NEUT8</name>
<sequence length="78" mass="8627">MSGGGKLKSARASLKPPAALQMSRLPWNDLTSPVRVTTVLKPLVSVWSTDFAKAEFFLDEQPPPRFDGMTKSLMLFTM</sequence>
<dbReference type="RefSeq" id="XP_009853713.1">
    <property type="nucleotide sequence ID" value="XM_009855411.1"/>
</dbReference>
<dbReference type="EMBL" id="GL891306">
    <property type="protein sequence ID" value="EGO55953.1"/>
    <property type="molecule type" value="Genomic_DNA"/>
</dbReference>
<reference evidence="2" key="1">
    <citation type="journal article" date="2011" name="Genetics">
        <title>Massive changes in genome architecture accompany the transition to self-fertility in the filamentous fungus Neurospora tetrasperma.</title>
        <authorList>
            <person name="Ellison C.E."/>
            <person name="Stajich J.E."/>
            <person name="Jacobson D.J."/>
            <person name="Natvig D.O."/>
            <person name="Lapidus A."/>
            <person name="Foster B."/>
            <person name="Aerts A."/>
            <person name="Riley R."/>
            <person name="Lindquist E.A."/>
            <person name="Grigoriev I.V."/>
            <person name="Taylor J.W."/>
        </authorList>
    </citation>
    <scope>NUCLEOTIDE SEQUENCE [LARGE SCALE GENOMIC DNA]</scope>
    <source>
        <strain evidence="2">FGSC 2508 / P0657</strain>
    </source>
</reference>
<evidence type="ECO:0000313" key="1">
    <source>
        <dbReference type="EMBL" id="EGO55953.1"/>
    </source>
</evidence>
<dbReference type="HOGENOM" id="CLU_2622622_0_0_1"/>
<proteinExistence type="predicted"/>
<gene>
    <name evidence="1" type="ORF">NEUTE1DRAFT_103340</name>
</gene>
<organism evidence="1 2">
    <name type="scientific">Neurospora tetrasperma (strain FGSC 2508 / ATCC MYA-4615 / P0657)</name>
    <dbReference type="NCBI Taxonomy" id="510951"/>
    <lineage>
        <taxon>Eukaryota</taxon>
        <taxon>Fungi</taxon>
        <taxon>Dikarya</taxon>
        <taxon>Ascomycota</taxon>
        <taxon>Pezizomycotina</taxon>
        <taxon>Sordariomycetes</taxon>
        <taxon>Sordariomycetidae</taxon>
        <taxon>Sordariales</taxon>
        <taxon>Sordariaceae</taxon>
        <taxon>Neurospora</taxon>
    </lineage>
</organism>
<dbReference type="Proteomes" id="UP000008065">
    <property type="component" value="Unassembled WGS sequence"/>
</dbReference>
<protein>
    <submittedName>
        <fullName evidence="1">Uncharacterized protein</fullName>
    </submittedName>
</protein>
<dbReference type="KEGG" id="nte:NEUTE1DRAFT103340"/>
<keyword evidence="2" id="KW-1185">Reference proteome</keyword>
<dbReference type="AlphaFoldDB" id="F8MSR6"/>
<accession>F8MSR6</accession>
<dbReference type="VEuPathDB" id="FungiDB:NEUTE1DRAFT_103340"/>
<evidence type="ECO:0000313" key="2">
    <source>
        <dbReference type="Proteomes" id="UP000008065"/>
    </source>
</evidence>
<dbReference type="OrthoDB" id="8118055at2759"/>